<dbReference type="EMBL" id="GALX01008424">
    <property type="protein sequence ID" value="JAB60042.1"/>
    <property type="molecule type" value="Transcribed_RNA"/>
</dbReference>
<proteinExistence type="predicted"/>
<protein>
    <submittedName>
        <fullName evidence="2">Uncharacterized protein</fullName>
    </submittedName>
</protein>
<sequence length="102" mass="11108">EMEIIAVDDPSTGTSVSSYLPGPSQPGSLVEPQPSCSKDSAAVYPTSSVVVEAENYLLKKKIVDLEHELEHLKVRFSFNHIKGNDSLILLYTGLPNTTIFMA</sequence>
<feature type="non-terminal residue" evidence="2">
    <location>
        <position position="102"/>
    </location>
</feature>
<dbReference type="AlphaFoldDB" id="V5GEF6"/>
<evidence type="ECO:0000256" key="1">
    <source>
        <dbReference type="SAM" id="MobiDB-lite"/>
    </source>
</evidence>
<evidence type="ECO:0000313" key="2">
    <source>
        <dbReference type="EMBL" id="JAB60042.1"/>
    </source>
</evidence>
<accession>V5GEF6</accession>
<organism evidence="2">
    <name type="scientific">Anoplophora glabripennis</name>
    <name type="common">Asian longhorn beetle</name>
    <name type="synonym">Anoplophora nobilis</name>
    <dbReference type="NCBI Taxonomy" id="217634"/>
    <lineage>
        <taxon>Eukaryota</taxon>
        <taxon>Metazoa</taxon>
        <taxon>Ecdysozoa</taxon>
        <taxon>Arthropoda</taxon>
        <taxon>Hexapoda</taxon>
        <taxon>Insecta</taxon>
        <taxon>Pterygota</taxon>
        <taxon>Neoptera</taxon>
        <taxon>Endopterygota</taxon>
        <taxon>Coleoptera</taxon>
        <taxon>Polyphaga</taxon>
        <taxon>Cucujiformia</taxon>
        <taxon>Chrysomeloidea</taxon>
        <taxon>Cerambycidae</taxon>
        <taxon>Lamiinae</taxon>
        <taxon>Lamiini</taxon>
        <taxon>Anoplophora</taxon>
    </lineage>
</organism>
<feature type="non-terminal residue" evidence="2">
    <location>
        <position position="1"/>
    </location>
</feature>
<reference evidence="2" key="1">
    <citation type="submission" date="2013-07" db="EMBL/GenBank/DDBJ databases">
        <title>Midgut Transcriptome Profiling of Anoplphora glabripennis, a Lignocellulose Degrading, Wood-Boring Cerambycid.</title>
        <authorList>
            <person name="Scully E.D."/>
            <person name="Hoover K."/>
            <person name="Carlson J.E."/>
            <person name="Tien M."/>
            <person name="Geib S.M."/>
        </authorList>
    </citation>
    <scope>NUCLEOTIDE SEQUENCE</scope>
</reference>
<name>V5GEF6_ANOGL</name>
<feature type="region of interest" description="Disordered" evidence="1">
    <location>
        <begin position="1"/>
        <end position="34"/>
    </location>
</feature>